<dbReference type="AlphaFoldDB" id="A0A4R4WHG0"/>
<protein>
    <submittedName>
        <fullName evidence="1">Uncharacterized protein</fullName>
    </submittedName>
</protein>
<dbReference type="RefSeq" id="WP_132324524.1">
    <property type="nucleotide sequence ID" value="NZ_SMKR01000130.1"/>
</dbReference>
<name>A0A4R4WHG0_9ACTN</name>
<sequence>MEEEPWTCGLGLASRSTLPGTFGRLLAASARILENHMRALDPADADARLELDAYAALVTRQRDVAEQLSGISDQMAGHRTLPMAPHDEAAMSDSAALTAFAEFVRLEQEVVTLLQGLLQEDEQMLQEMTETG</sequence>
<organism evidence="1 2">
    <name type="scientific">Kribbella turkmenica</name>
    <dbReference type="NCBI Taxonomy" id="2530375"/>
    <lineage>
        <taxon>Bacteria</taxon>
        <taxon>Bacillati</taxon>
        <taxon>Actinomycetota</taxon>
        <taxon>Actinomycetes</taxon>
        <taxon>Propionibacteriales</taxon>
        <taxon>Kribbellaceae</taxon>
        <taxon>Kribbella</taxon>
    </lineage>
</organism>
<accession>A0A4R4WHG0</accession>
<gene>
    <name evidence="1" type="ORF">E1218_25765</name>
</gene>
<dbReference type="Proteomes" id="UP000295172">
    <property type="component" value="Unassembled WGS sequence"/>
</dbReference>
<evidence type="ECO:0000313" key="1">
    <source>
        <dbReference type="EMBL" id="TDD18598.1"/>
    </source>
</evidence>
<keyword evidence="2" id="KW-1185">Reference proteome</keyword>
<comment type="caution">
    <text evidence="1">The sequence shown here is derived from an EMBL/GenBank/DDBJ whole genome shotgun (WGS) entry which is preliminary data.</text>
</comment>
<evidence type="ECO:0000313" key="2">
    <source>
        <dbReference type="Proteomes" id="UP000295172"/>
    </source>
</evidence>
<dbReference type="OrthoDB" id="5193978at2"/>
<reference evidence="1 2" key="1">
    <citation type="submission" date="2019-02" db="EMBL/GenBank/DDBJ databases">
        <title>Draft genome sequences of novel Actinobacteria.</title>
        <authorList>
            <person name="Sahin N."/>
            <person name="Ay H."/>
            <person name="Saygin H."/>
        </authorList>
    </citation>
    <scope>NUCLEOTIDE SEQUENCE [LARGE SCALE GENOMIC DNA]</scope>
    <source>
        <strain evidence="1 2">16K104</strain>
    </source>
</reference>
<dbReference type="EMBL" id="SMKR01000130">
    <property type="protein sequence ID" value="TDD18598.1"/>
    <property type="molecule type" value="Genomic_DNA"/>
</dbReference>
<proteinExistence type="predicted"/>